<dbReference type="InParanoid" id="A0A087PFD5"/>
<dbReference type="HOGENOM" id="CLU_1116426_0_0_1"/>
<dbReference type="VEuPathDB" id="FungiDB:TERG_11503"/>
<protein>
    <submittedName>
        <fullName evidence="1">Uncharacterized protein</fullName>
    </submittedName>
</protein>
<dbReference type="AlphaFoldDB" id="A0A087PFD5"/>
<dbReference type="RefSeq" id="XP_047604983.1">
    <property type="nucleotide sequence ID" value="XM_047750615.1"/>
</dbReference>
<name>A0A087PFD5_TRIRC</name>
<dbReference type="GeneID" id="71776949"/>
<dbReference type="OrthoDB" id="10505213at2759"/>
<reference evidence="2" key="1">
    <citation type="journal article" date="2012" name="MBio">
        <title>Comparative genome analysis of Trichophyton rubrum and related dermatophytes reveals candidate genes involved in infection.</title>
        <authorList>
            <person name="Martinez D.A."/>
            <person name="Oliver B.G."/>
            <person name="Graeser Y."/>
            <person name="Goldberg J.M."/>
            <person name="Li W."/>
            <person name="Martinez-Rossi N.M."/>
            <person name="Monod M."/>
            <person name="Shelest E."/>
            <person name="Barton R.C."/>
            <person name="Birch E."/>
            <person name="Brakhage A.A."/>
            <person name="Chen Z."/>
            <person name="Gurr S.J."/>
            <person name="Heiman D."/>
            <person name="Heitman J."/>
            <person name="Kosti I."/>
            <person name="Rossi A."/>
            <person name="Saif S."/>
            <person name="Samalova M."/>
            <person name="Saunders C.W."/>
            <person name="Shea T."/>
            <person name="Summerbell R.C."/>
            <person name="Xu J."/>
            <person name="Young S."/>
            <person name="Zeng Q."/>
            <person name="Birren B.W."/>
            <person name="Cuomo C.A."/>
            <person name="White T.C."/>
        </authorList>
    </citation>
    <scope>NUCLEOTIDE SEQUENCE [LARGE SCALE GENOMIC DNA]</scope>
    <source>
        <strain evidence="2">ATCC MYA-4607 / CBS 118892</strain>
    </source>
</reference>
<accession>A0A087PFD5</accession>
<dbReference type="Proteomes" id="UP000008864">
    <property type="component" value="Unassembled WGS sequence"/>
</dbReference>
<proteinExistence type="predicted"/>
<evidence type="ECO:0000313" key="2">
    <source>
        <dbReference type="Proteomes" id="UP000008864"/>
    </source>
</evidence>
<evidence type="ECO:0000313" key="1">
    <source>
        <dbReference type="EMBL" id="KFL60088.1"/>
    </source>
</evidence>
<gene>
    <name evidence="1" type="ORF">TERG_11503</name>
</gene>
<dbReference type="EMBL" id="GG700648">
    <property type="protein sequence ID" value="KFL60088.1"/>
    <property type="molecule type" value="Genomic_DNA"/>
</dbReference>
<keyword evidence="2" id="KW-1185">Reference proteome</keyword>
<organism evidence="1 2">
    <name type="scientific">Trichophyton rubrum (strain ATCC MYA-4607 / CBS 118892)</name>
    <name type="common">Athlete's foot fungus</name>
    <dbReference type="NCBI Taxonomy" id="559305"/>
    <lineage>
        <taxon>Eukaryota</taxon>
        <taxon>Fungi</taxon>
        <taxon>Dikarya</taxon>
        <taxon>Ascomycota</taxon>
        <taxon>Pezizomycotina</taxon>
        <taxon>Eurotiomycetes</taxon>
        <taxon>Eurotiomycetidae</taxon>
        <taxon>Onygenales</taxon>
        <taxon>Arthrodermataceae</taxon>
        <taxon>Trichophyton</taxon>
    </lineage>
</organism>
<sequence length="249" mass="26610">MCSLRLGKNWATINVAIQLDARAQLCVAPTASGPTSSEARMNGTGPRPTAKLVTNKSVATAERTLKLDAIPIASNIDMLPIPDILSKIHVFRPSLSDNGAQMTVMIRFRQDTRTVRRAAVVGRIVDRSETLYMTILLMPVNCCVSIIAMTDIMAGLYIGSINAPNIVTASLEREAVLDDGFARRDSSSSVSTAMGPLGPEGVEVCQVLISSLISAVGPLILCRIFLAWTMFWLSASQTGLSTTNASPKS</sequence>